<dbReference type="HAMAP" id="MF_00337">
    <property type="entry name" value="Exonuc_7_S"/>
    <property type="match status" value="1"/>
</dbReference>
<keyword evidence="5 6" id="KW-0269">Exonuclease</keyword>
<evidence type="ECO:0000256" key="2">
    <source>
        <dbReference type="ARBA" id="ARBA00022490"/>
    </source>
</evidence>
<dbReference type="GO" id="GO:0008855">
    <property type="term" value="F:exodeoxyribonuclease VII activity"/>
    <property type="evidence" value="ECO:0007669"/>
    <property type="project" value="UniProtKB-UniRule"/>
</dbReference>
<protein>
    <recommendedName>
        <fullName evidence="6">Exodeoxyribonuclease 7 small subunit</fullName>
        <ecNumber evidence="6">3.1.11.6</ecNumber>
    </recommendedName>
    <alternativeName>
        <fullName evidence="6">Exodeoxyribonuclease VII small subunit</fullName>
        <shortName evidence="6">Exonuclease VII small subunit</shortName>
    </alternativeName>
</protein>
<dbReference type="InterPro" id="IPR037004">
    <property type="entry name" value="Exonuc_VII_ssu_sf"/>
</dbReference>
<keyword evidence="3 6" id="KW-0540">Nuclease</keyword>
<comment type="function">
    <text evidence="6">Bidirectionally degrades single-stranded DNA into large acid-insoluble oligonucleotides, which are then degraded further into small acid-soluble oligonucleotides.</text>
</comment>
<keyword evidence="2 6" id="KW-0963">Cytoplasm</keyword>
<dbReference type="PANTHER" id="PTHR34137:SF1">
    <property type="entry name" value="EXODEOXYRIBONUCLEASE 7 SMALL SUBUNIT"/>
    <property type="match status" value="1"/>
</dbReference>
<accession>A0A1M7QSG2</accession>
<comment type="subcellular location">
    <subcellularLocation>
        <location evidence="6">Cytoplasm</location>
    </subcellularLocation>
</comment>
<comment type="catalytic activity">
    <reaction evidence="6">
        <text>Exonucleolytic cleavage in either 5'- to 3'- or 3'- to 5'-direction to yield nucleoside 5'-phosphates.</text>
        <dbReference type="EC" id="3.1.11.6"/>
    </reaction>
</comment>
<dbReference type="EC" id="3.1.11.6" evidence="6"/>
<dbReference type="RefSeq" id="WP_073258836.1">
    <property type="nucleotide sequence ID" value="NZ_FRCS01000005.1"/>
</dbReference>
<keyword evidence="4 6" id="KW-0378">Hydrolase</keyword>
<evidence type="ECO:0000313" key="8">
    <source>
        <dbReference type="Proteomes" id="UP000184440"/>
    </source>
</evidence>
<evidence type="ECO:0000256" key="5">
    <source>
        <dbReference type="ARBA" id="ARBA00022839"/>
    </source>
</evidence>
<comment type="subunit">
    <text evidence="6">Heterooligomer composed of large and small subunits.</text>
</comment>
<evidence type="ECO:0000256" key="6">
    <source>
        <dbReference type="HAMAP-Rule" id="MF_00337"/>
    </source>
</evidence>
<evidence type="ECO:0000256" key="4">
    <source>
        <dbReference type="ARBA" id="ARBA00022801"/>
    </source>
</evidence>
<dbReference type="PANTHER" id="PTHR34137">
    <property type="entry name" value="EXODEOXYRIBONUCLEASE 7 SMALL SUBUNIT"/>
    <property type="match status" value="1"/>
</dbReference>
<keyword evidence="8" id="KW-1185">Reference proteome</keyword>
<organism evidence="7 8">
    <name type="scientific">Cryptosporangium aurantiacum</name>
    <dbReference type="NCBI Taxonomy" id="134849"/>
    <lineage>
        <taxon>Bacteria</taxon>
        <taxon>Bacillati</taxon>
        <taxon>Actinomycetota</taxon>
        <taxon>Actinomycetes</taxon>
        <taxon>Cryptosporangiales</taxon>
        <taxon>Cryptosporangiaceae</taxon>
        <taxon>Cryptosporangium</taxon>
    </lineage>
</organism>
<dbReference type="InterPro" id="IPR003761">
    <property type="entry name" value="Exonuc_VII_S"/>
</dbReference>
<dbReference type="GO" id="GO:0006308">
    <property type="term" value="P:DNA catabolic process"/>
    <property type="evidence" value="ECO:0007669"/>
    <property type="project" value="UniProtKB-UniRule"/>
</dbReference>
<name>A0A1M7QSG2_9ACTN</name>
<sequence length="63" mass="7018">MAERLSYEDARAQLVEVVQRLEAGGTTLEEALALWERGEQLATVCQEWLDGARARLEAARATD</sequence>
<dbReference type="PIRSF" id="PIRSF006488">
    <property type="entry name" value="Exonuc_VII_S"/>
    <property type="match status" value="1"/>
</dbReference>
<dbReference type="GO" id="GO:0009318">
    <property type="term" value="C:exodeoxyribonuclease VII complex"/>
    <property type="evidence" value="ECO:0007669"/>
    <property type="project" value="UniProtKB-UniRule"/>
</dbReference>
<dbReference type="AlphaFoldDB" id="A0A1M7QSG2"/>
<evidence type="ECO:0000313" key="7">
    <source>
        <dbReference type="EMBL" id="SHN34248.1"/>
    </source>
</evidence>
<dbReference type="Proteomes" id="UP000184440">
    <property type="component" value="Unassembled WGS sequence"/>
</dbReference>
<proteinExistence type="inferred from homology"/>
<dbReference type="SUPFAM" id="SSF116842">
    <property type="entry name" value="XseB-like"/>
    <property type="match status" value="1"/>
</dbReference>
<evidence type="ECO:0000256" key="1">
    <source>
        <dbReference type="ARBA" id="ARBA00009998"/>
    </source>
</evidence>
<gene>
    <name evidence="6" type="primary">xseB</name>
    <name evidence="7" type="ORF">SAMN05443668_105238</name>
</gene>
<dbReference type="OrthoDB" id="5244334at2"/>
<dbReference type="NCBIfam" id="TIGR01280">
    <property type="entry name" value="xseB"/>
    <property type="match status" value="1"/>
</dbReference>
<comment type="similarity">
    <text evidence="1 6">Belongs to the XseB family.</text>
</comment>
<dbReference type="STRING" id="134849.SAMN05443668_105238"/>
<reference evidence="7 8" key="1">
    <citation type="submission" date="2016-11" db="EMBL/GenBank/DDBJ databases">
        <authorList>
            <person name="Jaros S."/>
            <person name="Januszkiewicz K."/>
            <person name="Wedrychowicz H."/>
        </authorList>
    </citation>
    <scope>NUCLEOTIDE SEQUENCE [LARGE SCALE GENOMIC DNA]</scope>
    <source>
        <strain evidence="7 8">DSM 46144</strain>
    </source>
</reference>
<evidence type="ECO:0000256" key="3">
    <source>
        <dbReference type="ARBA" id="ARBA00022722"/>
    </source>
</evidence>
<dbReference type="Gene3D" id="1.10.287.1040">
    <property type="entry name" value="Exonuclease VII, small subunit"/>
    <property type="match status" value="1"/>
</dbReference>
<dbReference type="EMBL" id="FRCS01000005">
    <property type="protein sequence ID" value="SHN34248.1"/>
    <property type="molecule type" value="Genomic_DNA"/>
</dbReference>
<dbReference type="GO" id="GO:0005829">
    <property type="term" value="C:cytosol"/>
    <property type="evidence" value="ECO:0007669"/>
    <property type="project" value="TreeGrafter"/>
</dbReference>
<dbReference type="Pfam" id="PF02609">
    <property type="entry name" value="Exonuc_VII_S"/>
    <property type="match status" value="1"/>
</dbReference>
<dbReference type="NCBIfam" id="NF002139">
    <property type="entry name" value="PRK00977.1-3"/>
    <property type="match status" value="1"/>
</dbReference>